<accession>A0A8S9V243</accession>
<gene>
    <name evidence="1" type="ORF">GN958_ATG03286</name>
</gene>
<proteinExistence type="predicted"/>
<evidence type="ECO:0000313" key="2">
    <source>
        <dbReference type="Proteomes" id="UP000704712"/>
    </source>
</evidence>
<dbReference type="Proteomes" id="UP000704712">
    <property type="component" value="Unassembled WGS sequence"/>
</dbReference>
<dbReference type="EMBL" id="JAACNO010000455">
    <property type="protein sequence ID" value="KAF4147516.1"/>
    <property type="molecule type" value="Genomic_DNA"/>
</dbReference>
<evidence type="ECO:0000313" key="1">
    <source>
        <dbReference type="EMBL" id="KAF4147516.1"/>
    </source>
</evidence>
<sequence>MVSKYFRQFNYYLSSPGTSNKVAFNCLHEIMALDVMDGTLFGIDAQLESWSLLAFYFDGVRLGLKGLKVAAPGTLAAGTVTTFTITAKSLRRAYPHLNSDGAGGAKGGV</sequence>
<name>A0A8S9V243_PHYIN</name>
<reference evidence="1" key="1">
    <citation type="submission" date="2020-03" db="EMBL/GenBank/DDBJ databases">
        <title>Hybrid Assembly of Korean Phytophthora infestans isolates.</title>
        <authorList>
            <person name="Prokchorchik M."/>
            <person name="Lee Y."/>
            <person name="Seo J."/>
            <person name="Cho J.-H."/>
            <person name="Park Y.-E."/>
            <person name="Jang D.-C."/>
            <person name="Im J.-S."/>
            <person name="Choi J.-G."/>
            <person name="Park H.-J."/>
            <person name="Lee G.-B."/>
            <person name="Lee Y.-G."/>
            <person name="Hong S.-Y."/>
            <person name="Cho K."/>
            <person name="Sohn K.H."/>
        </authorList>
    </citation>
    <scope>NUCLEOTIDE SEQUENCE</scope>
    <source>
        <strain evidence="1">KR_2_A2</strain>
    </source>
</reference>
<dbReference type="AlphaFoldDB" id="A0A8S9V243"/>
<organism evidence="1 2">
    <name type="scientific">Phytophthora infestans</name>
    <name type="common">Potato late blight agent</name>
    <name type="synonym">Botrytis infestans</name>
    <dbReference type="NCBI Taxonomy" id="4787"/>
    <lineage>
        <taxon>Eukaryota</taxon>
        <taxon>Sar</taxon>
        <taxon>Stramenopiles</taxon>
        <taxon>Oomycota</taxon>
        <taxon>Peronosporomycetes</taxon>
        <taxon>Peronosporales</taxon>
        <taxon>Peronosporaceae</taxon>
        <taxon>Phytophthora</taxon>
    </lineage>
</organism>
<comment type="caution">
    <text evidence="1">The sequence shown here is derived from an EMBL/GenBank/DDBJ whole genome shotgun (WGS) entry which is preliminary data.</text>
</comment>
<protein>
    <submittedName>
        <fullName evidence="1">Uncharacterized protein</fullName>
    </submittedName>
</protein>